<dbReference type="KEGG" id="bbel:109473347"/>
<feature type="region of interest" description="Disordered" evidence="1">
    <location>
        <begin position="1"/>
        <end position="20"/>
    </location>
</feature>
<feature type="compositionally biased region" description="Acidic residues" evidence="1">
    <location>
        <begin position="338"/>
        <end position="347"/>
    </location>
</feature>
<accession>A0A6P4ZCE9</accession>
<evidence type="ECO:0000256" key="1">
    <source>
        <dbReference type="SAM" id="MobiDB-lite"/>
    </source>
</evidence>
<evidence type="ECO:0000313" key="4">
    <source>
        <dbReference type="RefSeq" id="XP_019628772.1"/>
    </source>
</evidence>
<dbReference type="AlphaFoldDB" id="A0A6P4ZCE9"/>
<feature type="region of interest" description="Disordered" evidence="1">
    <location>
        <begin position="329"/>
        <end position="400"/>
    </location>
</feature>
<protein>
    <submittedName>
        <fullName evidence="4">Protein PFC0760c-like</fullName>
    </submittedName>
</protein>
<keyword evidence="3" id="KW-1185">Reference proteome</keyword>
<keyword evidence="2" id="KW-0812">Transmembrane</keyword>
<evidence type="ECO:0000313" key="3">
    <source>
        <dbReference type="Proteomes" id="UP000515135"/>
    </source>
</evidence>
<dbReference type="RefSeq" id="XP_019628772.1">
    <property type="nucleotide sequence ID" value="XM_019773213.1"/>
</dbReference>
<organism evidence="3 4">
    <name type="scientific">Branchiostoma belcheri</name>
    <name type="common">Amphioxus</name>
    <dbReference type="NCBI Taxonomy" id="7741"/>
    <lineage>
        <taxon>Eukaryota</taxon>
        <taxon>Metazoa</taxon>
        <taxon>Chordata</taxon>
        <taxon>Cephalochordata</taxon>
        <taxon>Leptocardii</taxon>
        <taxon>Amphioxiformes</taxon>
        <taxon>Branchiostomatidae</taxon>
        <taxon>Branchiostoma</taxon>
    </lineage>
</organism>
<dbReference type="GeneID" id="109473347"/>
<feature type="compositionally biased region" description="Acidic residues" evidence="1">
    <location>
        <begin position="386"/>
        <end position="400"/>
    </location>
</feature>
<feature type="compositionally biased region" description="Polar residues" evidence="1">
    <location>
        <begin position="94"/>
        <end position="103"/>
    </location>
</feature>
<sequence>MEDETDRSKEQKTRHASNEERAIRTQVRDVVHDTDLFIPLVVIAVLAGVFIVIGCHALFFFINRGRNDQNLGHNRQDLPFSTSALQGNPMYPHGTSQSGSIQANQTDNTYNEINDDEVYDPSGHYYSEIKDQDTGGGRTAVLHSDQQNGNTYNEINEDEVYDPSGHYYSEIKDEDIRNAGRSVFKSVCPRKFHEIEEDHFNNVAGQSTMNGTYENDDDDSLASYMYVEQDSQSENFENDSLTSYAGQTSPRPESYEDMNPFTVIDEVRLSVIDDVSDNSVLYKIGTRSVASVKCRLERCSPTKSADQGQTTYGMTDCTETSNDTYICTPATQGNVATDDTENGDDTEEHSQSISGADEHSQNIFGTDEHSQSISGTDEHSQSISGTDEEDSVEVESILDE</sequence>
<feature type="region of interest" description="Disordered" evidence="1">
    <location>
        <begin position="73"/>
        <end position="103"/>
    </location>
</feature>
<feature type="compositionally biased region" description="Polar residues" evidence="1">
    <location>
        <begin position="73"/>
        <end position="86"/>
    </location>
</feature>
<feature type="compositionally biased region" description="Polar residues" evidence="1">
    <location>
        <begin position="232"/>
        <end position="251"/>
    </location>
</feature>
<feature type="region of interest" description="Disordered" evidence="1">
    <location>
        <begin position="232"/>
        <end position="258"/>
    </location>
</feature>
<keyword evidence="2" id="KW-1133">Transmembrane helix</keyword>
<evidence type="ECO:0000256" key="2">
    <source>
        <dbReference type="SAM" id="Phobius"/>
    </source>
</evidence>
<name>A0A6P4ZCE9_BRABE</name>
<reference evidence="4" key="1">
    <citation type="submission" date="2025-08" db="UniProtKB">
        <authorList>
            <consortium name="RefSeq"/>
        </authorList>
    </citation>
    <scope>IDENTIFICATION</scope>
    <source>
        <tissue evidence="4">Gonad</tissue>
    </source>
</reference>
<feature type="compositionally biased region" description="Basic and acidic residues" evidence="1">
    <location>
        <begin position="356"/>
        <end position="380"/>
    </location>
</feature>
<gene>
    <name evidence="4" type="primary">LOC109473347</name>
</gene>
<proteinExistence type="predicted"/>
<keyword evidence="2" id="KW-0472">Membrane</keyword>
<dbReference type="OrthoDB" id="10056232at2759"/>
<feature type="transmembrane region" description="Helical" evidence="2">
    <location>
        <begin position="36"/>
        <end position="62"/>
    </location>
</feature>
<dbReference type="Proteomes" id="UP000515135">
    <property type="component" value="Unplaced"/>
</dbReference>